<evidence type="ECO:0000313" key="2">
    <source>
        <dbReference type="Proteomes" id="UP000199344"/>
    </source>
</evidence>
<dbReference type="AlphaFoldDB" id="A0A1G7DY24"/>
<evidence type="ECO:0008006" key="3">
    <source>
        <dbReference type="Google" id="ProtNLM"/>
    </source>
</evidence>
<dbReference type="RefSeq" id="WP_090524255.1">
    <property type="nucleotide sequence ID" value="NZ_FNAH01000008.1"/>
</dbReference>
<organism evidence="1 2">
    <name type="scientific">Paracoccus isoporae</name>
    <dbReference type="NCBI Taxonomy" id="591205"/>
    <lineage>
        <taxon>Bacteria</taxon>
        <taxon>Pseudomonadati</taxon>
        <taxon>Pseudomonadota</taxon>
        <taxon>Alphaproteobacteria</taxon>
        <taxon>Rhodobacterales</taxon>
        <taxon>Paracoccaceae</taxon>
        <taxon>Paracoccus</taxon>
    </lineage>
</organism>
<dbReference type="EMBL" id="FNAH01000008">
    <property type="protein sequence ID" value="SDE55965.1"/>
    <property type="molecule type" value="Genomic_DNA"/>
</dbReference>
<dbReference type="OrthoDB" id="8481769at2"/>
<protein>
    <recommendedName>
        <fullName evidence="3">Sulfotransferase family protein</fullName>
    </recommendedName>
</protein>
<dbReference type="SUPFAM" id="SSF52540">
    <property type="entry name" value="P-loop containing nucleoside triphosphate hydrolases"/>
    <property type="match status" value="1"/>
</dbReference>
<evidence type="ECO:0000313" key="1">
    <source>
        <dbReference type="EMBL" id="SDE55965.1"/>
    </source>
</evidence>
<keyword evidence="2" id="KW-1185">Reference proteome</keyword>
<sequence length="304" mass="33429">MTLRIHLGAHKTATTELQHAFRRVRGKLIAGGLGYLGPRSLRSEALPLYTALHAGDDAAQSIAKTELNAWLARHDHHLISEENIIGTTYRAAMFGEGNILYPGAKDAVDALLALLGHPEVELFLAVRDPARFVSSAYGQQLRMGVAIDIDRYVSGLSVEELAWTELAQRLLSCEGVTRLVCWQYEYYVALRPQVIREMVGPDLAPIVPAPTWRNGGISQDAYHLFAELAMSDLDTPVEKLLNRACAEHPKTRGVPAMRPLRPRVYAASRRNYARDLEQLSRLDGVTWLARDAGDGSGADGAEPA</sequence>
<name>A0A1G7DY24_9RHOB</name>
<dbReference type="InterPro" id="IPR027417">
    <property type="entry name" value="P-loop_NTPase"/>
</dbReference>
<reference evidence="1 2" key="1">
    <citation type="submission" date="2016-10" db="EMBL/GenBank/DDBJ databases">
        <authorList>
            <person name="de Groot N.N."/>
        </authorList>
    </citation>
    <scope>NUCLEOTIDE SEQUENCE [LARGE SCALE GENOMIC DNA]</scope>
    <source>
        <strain evidence="1 2">DSM 22220</strain>
    </source>
</reference>
<proteinExistence type="predicted"/>
<dbReference type="STRING" id="591205.SAMN05421538_1087"/>
<accession>A0A1G7DY24</accession>
<gene>
    <name evidence="1" type="ORF">SAMN05421538_1087</name>
</gene>
<dbReference type="Proteomes" id="UP000199344">
    <property type="component" value="Unassembled WGS sequence"/>
</dbReference>